<feature type="compositionally biased region" description="Basic and acidic residues" evidence="1">
    <location>
        <begin position="175"/>
        <end position="188"/>
    </location>
</feature>
<dbReference type="RefSeq" id="WP_002357436.1">
    <property type="nucleotide sequence ID" value="NZ_GL454455.1"/>
</dbReference>
<reference evidence="3 4" key="1">
    <citation type="submission" date="2010-07" db="EMBL/GenBank/DDBJ databases">
        <authorList>
            <person name="Sid Ahmed O."/>
        </authorList>
    </citation>
    <scope>NUCLEOTIDE SEQUENCE [LARGE SCALE GENOMIC DNA]</scope>
    <source>
        <strain evidence="3 4">TX4248</strain>
    </source>
</reference>
<sequence length="188" mass="21203">MAKRIIIMNFDIESKSYQAFSEIKKMQAERQLKGEQMAVVTHVNDGQHQFKINDFIDFTGNNHTSKDSMIGMLVGILGGPLGILFGWFAGSMYGASKDAKEIQEAQTVFEHVIQKIDEGQTGLLLIAEEEDNRPLNQLVMFDLGGEITRLDLEEVQQEINDANEVANEAKQSWQAKKEQHKEATSKEE</sequence>
<keyword evidence="2" id="KW-0812">Transmembrane</keyword>
<dbReference type="HOGENOM" id="CLU_107989_2_0_9"/>
<gene>
    <name evidence="3" type="ORF">HMPREF9498_01638</name>
</gene>
<organism evidence="3 4">
    <name type="scientific">Enterococcus faecalis TX4248</name>
    <dbReference type="NCBI Taxonomy" id="749495"/>
    <lineage>
        <taxon>Bacteria</taxon>
        <taxon>Bacillati</taxon>
        <taxon>Bacillota</taxon>
        <taxon>Bacilli</taxon>
        <taxon>Lactobacillales</taxon>
        <taxon>Enterococcaceae</taxon>
        <taxon>Enterococcus</taxon>
    </lineage>
</organism>
<proteinExistence type="predicted"/>
<comment type="caution">
    <text evidence="3">The sequence shown here is derived from an EMBL/GenBank/DDBJ whole genome shotgun (WGS) entry which is preliminary data.</text>
</comment>
<keyword evidence="2" id="KW-1133">Transmembrane helix</keyword>
<evidence type="ECO:0000313" key="3">
    <source>
        <dbReference type="EMBL" id="EFM82701.1"/>
    </source>
</evidence>
<feature type="region of interest" description="Disordered" evidence="1">
    <location>
        <begin position="161"/>
        <end position="188"/>
    </location>
</feature>
<accession>A0A125W5W3</accession>
<dbReference type="AlphaFoldDB" id="A0A125W5W3"/>
<name>A0A125W5W3_ENTFL</name>
<evidence type="ECO:0000256" key="1">
    <source>
        <dbReference type="SAM" id="MobiDB-lite"/>
    </source>
</evidence>
<keyword evidence="2" id="KW-0472">Membrane</keyword>
<dbReference type="Proteomes" id="UP000004846">
    <property type="component" value="Unassembled WGS sequence"/>
</dbReference>
<protein>
    <recommendedName>
        <fullName evidence="5">DUF1269 domain-containing protein</fullName>
    </recommendedName>
</protein>
<feature type="transmembrane region" description="Helical" evidence="2">
    <location>
        <begin position="69"/>
        <end position="90"/>
    </location>
</feature>
<evidence type="ECO:0008006" key="5">
    <source>
        <dbReference type="Google" id="ProtNLM"/>
    </source>
</evidence>
<evidence type="ECO:0000313" key="4">
    <source>
        <dbReference type="Proteomes" id="UP000004846"/>
    </source>
</evidence>
<dbReference type="EMBL" id="AEBR01000054">
    <property type="protein sequence ID" value="EFM82701.1"/>
    <property type="molecule type" value="Genomic_DNA"/>
</dbReference>
<evidence type="ECO:0000256" key="2">
    <source>
        <dbReference type="SAM" id="Phobius"/>
    </source>
</evidence>